<evidence type="ECO:0000313" key="2">
    <source>
        <dbReference type="Proteomes" id="UP000284333"/>
    </source>
</evidence>
<dbReference type="Proteomes" id="UP000284333">
    <property type="component" value="Unassembled WGS sequence"/>
</dbReference>
<dbReference type="EMBL" id="RKLN01000001">
    <property type="protein sequence ID" value="RVW06209.1"/>
    <property type="molecule type" value="Genomic_DNA"/>
</dbReference>
<protein>
    <submittedName>
        <fullName evidence="1">Helix-turn-helix domain-containing protein</fullName>
    </submittedName>
</protein>
<comment type="caution">
    <text evidence="1">The sequence shown here is derived from an EMBL/GenBank/DDBJ whole genome shotgun (WGS) entry which is preliminary data.</text>
</comment>
<reference evidence="1 2" key="1">
    <citation type="submission" date="2018-11" db="EMBL/GenBank/DDBJ databases">
        <title>Rhodococcus spongicola sp. nov. and Rhodococcus xishaensis sp. nov. from marine sponges.</title>
        <authorList>
            <person name="Li L."/>
            <person name="Lin H.W."/>
        </authorList>
    </citation>
    <scope>NUCLEOTIDE SEQUENCE [LARGE SCALE GENOMIC DNA]</scope>
    <source>
        <strain evidence="1 2">LHW50502</strain>
    </source>
</reference>
<accession>A0A438B5I3</accession>
<proteinExistence type="predicted"/>
<gene>
    <name evidence="1" type="ORF">EF834_01770</name>
</gene>
<dbReference type="InterPro" id="IPR036388">
    <property type="entry name" value="WH-like_DNA-bd_sf"/>
</dbReference>
<evidence type="ECO:0000313" key="1">
    <source>
        <dbReference type="EMBL" id="RVW06209.1"/>
    </source>
</evidence>
<dbReference type="OrthoDB" id="9178552at2"/>
<dbReference type="InterPro" id="IPR036390">
    <property type="entry name" value="WH_DNA-bd_sf"/>
</dbReference>
<sequence length="290" mass="30817">MSVRMMTWVLDEAPVNDSTQTLVLLCLADHANDDGLCWPSIAKVAARARCSESTARRSVRKLEEAGLIIREGISPGRATNLYRIIPRREPRQIDRVGDHFTAKTPGNSISPADMPFGAPVDAEPCQIDRVGPPTLAPVTTNPGVGDTPTLAPVTPEPSMNHHEPPAAAGGSAIAETTSRIGELETAVRAVGLGARFDRLSADDRTTIDGLIDLHGVQALAAHALTQHRPNDPARFANAWIEAWKALPVPGFQAAAAPRPACTDCDNGWIDADTPCPVCRSNLVGRIGGDQ</sequence>
<keyword evidence="2" id="KW-1185">Reference proteome</keyword>
<organism evidence="1 2">
    <name type="scientific">Rhodococcus spongiicola</name>
    <dbReference type="NCBI Taxonomy" id="2487352"/>
    <lineage>
        <taxon>Bacteria</taxon>
        <taxon>Bacillati</taxon>
        <taxon>Actinomycetota</taxon>
        <taxon>Actinomycetes</taxon>
        <taxon>Mycobacteriales</taxon>
        <taxon>Nocardiaceae</taxon>
        <taxon>Rhodococcus</taxon>
    </lineage>
</organism>
<name>A0A438B5I3_9NOCA</name>
<dbReference type="AlphaFoldDB" id="A0A438B5I3"/>
<dbReference type="SUPFAM" id="SSF46785">
    <property type="entry name" value="Winged helix' DNA-binding domain"/>
    <property type="match status" value="1"/>
</dbReference>
<dbReference type="Gene3D" id="1.10.10.10">
    <property type="entry name" value="Winged helix-like DNA-binding domain superfamily/Winged helix DNA-binding domain"/>
    <property type="match status" value="1"/>
</dbReference>
<dbReference type="Pfam" id="PF13730">
    <property type="entry name" value="HTH_36"/>
    <property type="match status" value="1"/>
</dbReference>